<feature type="chain" id="PRO_5045439421" evidence="8">
    <location>
        <begin position="19"/>
        <end position="871"/>
    </location>
</feature>
<dbReference type="GO" id="GO:0016787">
    <property type="term" value="F:hydrolase activity"/>
    <property type="evidence" value="ECO:0007669"/>
    <property type="project" value="UniProtKB-KW"/>
</dbReference>
<evidence type="ECO:0000259" key="9">
    <source>
        <dbReference type="PROSITE" id="PS51677"/>
    </source>
</evidence>
<organism evidence="10 11">
    <name type="scientific">Apiospora marii</name>
    <dbReference type="NCBI Taxonomy" id="335849"/>
    <lineage>
        <taxon>Eukaryota</taxon>
        <taxon>Fungi</taxon>
        <taxon>Dikarya</taxon>
        <taxon>Ascomycota</taxon>
        <taxon>Pezizomycotina</taxon>
        <taxon>Sordariomycetes</taxon>
        <taxon>Xylariomycetidae</taxon>
        <taxon>Amphisphaeriales</taxon>
        <taxon>Apiosporaceae</taxon>
        <taxon>Apiospora</taxon>
    </lineage>
</organism>
<dbReference type="Gene3D" id="3.20.20.370">
    <property type="entry name" value="Glycoside hydrolase/deacetylase"/>
    <property type="match status" value="1"/>
</dbReference>
<proteinExistence type="predicted"/>
<evidence type="ECO:0000256" key="8">
    <source>
        <dbReference type="SAM" id="SignalP"/>
    </source>
</evidence>
<evidence type="ECO:0000256" key="1">
    <source>
        <dbReference type="ARBA" id="ARBA00001941"/>
    </source>
</evidence>
<dbReference type="PANTHER" id="PTHR46471">
    <property type="entry name" value="CHITIN DEACETYLASE"/>
    <property type="match status" value="1"/>
</dbReference>
<dbReference type="InterPro" id="IPR011330">
    <property type="entry name" value="Glyco_hydro/deAcase_b/a-brl"/>
</dbReference>
<dbReference type="PANTHER" id="PTHR46471:SF6">
    <property type="entry name" value="GLYCOSYL HYDROLASE"/>
    <property type="match status" value="1"/>
</dbReference>
<comment type="caution">
    <text evidence="10">The sequence shown here is derived from an EMBL/GenBank/DDBJ whole genome shotgun (WGS) entry which is preliminary data.</text>
</comment>
<dbReference type="InterPro" id="IPR002509">
    <property type="entry name" value="NODB_dom"/>
</dbReference>
<feature type="region of interest" description="Disordered" evidence="7">
    <location>
        <begin position="190"/>
        <end position="246"/>
    </location>
</feature>
<feature type="region of interest" description="Disordered" evidence="7">
    <location>
        <begin position="265"/>
        <end position="296"/>
    </location>
</feature>
<sequence>MLVGLVISSACLLGSTAAAFAPIRRQGQACTAALVIDDFSKWAENTNSLDGATSDDGTMNATSVDGGILTFTPSETVESYIYEQFGCTTALAQGYDTLSFDIKGPEAASVSLEIQTQPNCDPATTEYNSTYFTIDGLSGTLETIQVPLNSWPDANLDAVIGFLWYGFSKGLTGTDNVWQLDNVQLLCGGTPAPPPPTDPVPTTTTTVAPPPPPTVTVTVTVSPPPPPPPPTTTTTRRTTRRTTTRRPTSSCRWWDWECEDDDDDWWDGASRATAPPGPTPRPDPPKPTGAPGPPEVQRREIEEREIAARQDGECSILAIDDFASQSRLTFLYYNALLKSSSDDGTMKSVVVRDNKVTFTPKNTDSYWYTQVGCMDARNYGGISLRISAPAGSQFDVQLASTKGACGTEDAKSVTLTTRQLGWTFDGSEKLYSIPFGKFSGIDLSKLETFYISNLKKPVSFGPVALYCGDTVREFVVKPPVQPSEPTATVGAPPSKATNMVVDQFKNANTNALGEWHGGDEGLSLTFRNNKMTLKTNDSDLMWNTQLTEKCRDMRDWQDAYLHIAYSGSNKFSIALQQHNEKCDDRIQPFPETWDSLEAARYSDGFDIYIPMNHFNVNFERLVGFALKGFYTTDATVFSKLEIVNKVPGGWTVPEKLPSGRFVFACTRPNSFAFAIDDGDPAFARQVMDTIKEEDIKVTFFTVGAALQDPSTNLSSLYNDMAARGHQVAMHSYTHPALEGLPDEASIDWEYSNMIRAVASTFDGMHTPYFRAPFGTEGARMRQRLAAVVDEPYIVQWSVDVEDWLWAESDTPEKQLEAFKRDVNKGGNLVVMHYLYPSTVGYLKQFIQIAKATGKQLMRVDQCMEDPNAPPL</sequence>
<feature type="compositionally biased region" description="Pro residues" evidence="7">
    <location>
        <begin position="222"/>
        <end position="231"/>
    </location>
</feature>
<keyword evidence="11" id="KW-1185">Reference proteome</keyword>
<dbReference type="Pfam" id="PF01522">
    <property type="entry name" value="Polysacc_deac_1"/>
    <property type="match status" value="1"/>
</dbReference>
<keyword evidence="5" id="KW-0119">Carbohydrate metabolism</keyword>
<keyword evidence="2" id="KW-0479">Metal-binding</keyword>
<evidence type="ECO:0000313" key="10">
    <source>
        <dbReference type="EMBL" id="KAK8028951.1"/>
    </source>
</evidence>
<dbReference type="SUPFAM" id="SSF88713">
    <property type="entry name" value="Glycoside hydrolase/deacetylase"/>
    <property type="match status" value="1"/>
</dbReference>
<dbReference type="PROSITE" id="PS51677">
    <property type="entry name" value="NODB"/>
    <property type="match status" value="1"/>
</dbReference>
<feature type="domain" description="NodB homology" evidence="9">
    <location>
        <begin position="669"/>
        <end position="857"/>
    </location>
</feature>
<dbReference type="EMBL" id="JAQQWI010000007">
    <property type="protein sequence ID" value="KAK8028951.1"/>
    <property type="molecule type" value="Genomic_DNA"/>
</dbReference>
<reference evidence="10 11" key="1">
    <citation type="submission" date="2023-01" db="EMBL/GenBank/DDBJ databases">
        <title>Analysis of 21 Apiospora genomes using comparative genomics revels a genus with tremendous synthesis potential of carbohydrate active enzymes and secondary metabolites.</title>
        <authorList>
            <person name="Sorensen T."/>
        </authorList>
    </citation>
    <scope>NUCLEOTIDE SEQUENCE [LARGE SCALE GENOMIC DNA]</scope>
    <source>
        <strain evidence="10 11">CBS 20057</strain>
    </source>
</reference>
<evidence type="ECO:0000256" key="4">
    <source>
        <dbReference type="ARBA" id="ARBA00022801"/>
    </source>
</evidence>
<feature type="compositionally biased region" description="Pro residues" evidence="7">
    <location>
        <begin position="275"/>
        <end position="294"/>
    </location>
</feature>
<feature type="signal peptide" evidence="8">
    <location>
        <begin position="1"/>
        <end position="18"/>
    </location>
</feature>
<evidence type="ECO:0000256" key="3">
    <source>
        <dbReference type="ARBA" id="ARBA00022729"/>
    </source>
</evidence>
<evidence type="ECO:0000256" key="7">
    <source>
        <dbReference type="SAM" id="MobiDB-lite"/>
    </source>
</evidence>
<evidence type="ECO:0000313" key="11">
    <source>
        <dbReference type="Proteomes" id="UP001396898"/>
    </source>
</evidence>
<evidence type="ECO:0000256" key="2">
    <source>
        <dbReference type="ARBA" id="ARBA00022723"/>
    </source>
</evidence>
<keyword evidence="4 10" id="KW-0378">Hydrolase</keyword>
<dbReference type="PRINTS" id="PR01217">
    <property type="entry name" value="PRICHEXTENSN"/>
</dbReference>
<protein>
    <submittedName>
        <fullName evidence="10">Glycosyl hydrolase</fullName>
    </submittedName>
</protein>
<gene>
    <name evidence="10" type="ORF">PG991_006007</name>
</gene>
<dbReference type="CDD" id="cd10917">
    <property type="entry name" value="CE4_NodB_like_6s_7s"/>
    <property type="match status" value="1"/>
</dbReference>
<dbReference type="Proteomes" id="UP001396898">
    <property type="component" value="Unassembled WGS sequence"/>
</dbReference>
<keyword evidence="3 8" id="KW-0732">Signal</keyword>
<keyword evidence="6" id="KW-0170">Cobalt</keyword>
<name>A0ABR1SB28_9PEZI</name>
<comment type="cofactor">
    <cofactor evidence="1">
        <name>Co(2+)</name>
        <dbReference type="ChEBI" id="CHEBI:48828"/>
    </cofactor>
</comment>
<evidence type="ECO:0000256" key="5">
    <source>
        <dbReference type="ARBA" id="ARBA00023277"/>
    </source>
</evidence>
<evidence type="ECO:0000256" key="6">
    <source>
        <dbReference type="ARBA" id="ARBA00023285"/>
    </source>
</evidence>
<accession>A0ABR1SB28</accession>